<dbReference type="EC" id="3.4.19.12" evidence="2"/>
<dbReference type="Gene3D" id="3.90.70.10">
    <property type="entry name" value="Cysteine proteinases"/>
    <property type="match status" value="1"/>
</dbReference>
<dbReference type="GO" id="GO:0016579">
    <property type="term" value="P:protein deubiquitination"/>
    <property type="evidence" value="ECO:0007669"/>
    <property type="project" value="InterPro"/>
</dbReference>
<dbReference type="Proteomes" id="UP001187315">
    <property type="component" value="Unassembled WGS sequence"/>
</dbReference>
<accession>A0AA88NI73</accession>
<proteinExistence type="predicted"/>
<feature type="domain" description="Peptidase C19 ubiquitin carboxyl-terminal hydrolase" evidence="7">
    <location>
        <begin position="30"/>
        <end position="145"/>
    </location>
</feature>
<evidence type="ECO:0000256" key="1">
    <source>
        <dbReference type="ARBA" id="ARBA00000707"/>
    </source>
</evidence>
<reference evidence="8" key="1">
    <citation type="submission" date="2023-08" db="EMBL/GenBank/DDBJ databases">
        <title>Pelteobagrus vachellii genome.</title>
        <authorList>
            <person name="Liu H."/>
        </authorList>
    </citation>
    <scope>NUCLEOTIDE SEQUENCE</scope>
    <source>
        <strain evidence="8">PRFRI_2022a</strain>
        <tissue evidence="8">Muscle</tissue>
    </source>
</reference>
<dbReference type="InterPro" id="IPR001394">
    <property type="entry name" value="Peptidase_C19_UCH"/>
</dbReference>
<dbReference type="GO" id="GO:0061136">
    <property type="term" value="P:regulation of proteasomal protein catabolic process"/>
    <property type="evidence" value="ECO:0007669"/>
    <property type="project" value="TreeGrafter"/>
</dbReference>
<keyword evidence="4" id="KW-0833">Ubl conjugation pathway</keyword>
<keyword evidence="3" id="KW-0645">Protease</keyword>
<dbReference type="PANTHER" id="PTHR43982">
    <property type="entry name" value="UBIQUITIN CARBOXYL-TERMINAL HYDROLASE"/>
    <property type="match status" value="1"/>
</dbReference>
<evidence type="ECO:0000313" key="9">
    <source>
        <dbReference type="Proteomes" id="UP001187315"/>
    </source>
</evidence>
<evidence type="ECO:0000259" key="7">
    <source>
        <dbReference type="Pfam" id="PF00443"/>
    </source>
</evidence>
<organism evidence="8 9">
    <name type="scientific">Tachysurus vachellii</name>
    <name type="common">Darkbarbel catfish</name>
    <name type="synonym">Pelteobagrus vachellii</name>
    <dbReference type="NCBI Taxonomy" id="175792"/>
    <lineage>
        <taxon>Eukaryota</taxon>
        <taxon>Metazoa</taxon>
        <taxon>Chordata</taxon>
        <taxon>Craniata</taxon>
        <taxon>Vertebrata</taxon>
        <taxon>Euteleostomi</taxon>
        <taxon>Actinopterygii</taxon>
        <taxon>Neopterygii</taxon>
        <taxon>Teleostei</taxon>
        <taxon>Ostariophysi</taxon>
        <taxon>Siluriformes</taxon>
        <taxon>Bagridae</taxon>
        <taxon>Tachysurus</taxon>
    </lineage>
</organism>
<dbReference type="InterPro" id="IPR038765">
    <property type="entry name" value="Papain-like_cys_pep_sf"/>
</dbReference>
<evidence type="ECO:0000256" key="5">
    <source>
        <dbReference type="ARBA" id="ARBA00022801"/>
    </source>
</evidence>
<evidence type="ECO:0000313" key="8">
    <source>
        <dbReference type="EMBL" id="KAK2860105.1"/>
    </source>
</evidence>
<dbReference type="Pfam" id="PF00443">
    <property type="entry name" value="UCH"/>
    <property type="match status" value="1"/>
</dbReference>
<evidence type="ECO:0000256" key="4">
    <source>
        <dbReference type="ARBA" id="ARBA00022786"/>
    </source>
</evidence>
<protein>
    <recommendedName>
        <fullName evidence="2">ubiquitinyl hydrolase 1</fullName>
        <ecNumber evidence="2">3.4.19.12</ecNumber>
    </recommendedName>
</protein>
<evidence type="ECO:0000256" key="3">
    <source>
        <dbReference type="ARBA" id="ARBA00022670"/>
    </source>
</evidence>
<dbReference type="GO" id="GO:0004843">
    <property type="term" value="F:cysteine-type deubiquitinase activity"/>
    <property type="evidence" value="ECO:0007669"/>
    <property type="project" value="UniProtKB-EC"/>
</dbReference>
<gene>
    <name evidence="8" type="ORF">Q7C36_004271</name>
</gene>
<dbReference type="EMBL" id="JAVHJS010000004">
    <property type="protein sequence ID" value="KAK2860105.1"/>
    <property type="molecule type" value="Genomic_DNA"/>
</dbReference>
<name>A0AA88NI73_TACVA</name>
<dbReference type="SUPFAM" id="SSF54001">
    <property type="entry name" value="Cysteine proteinases"/>
    <property type="match status" value="1"/>
</dbReference>
<keyword evidence="9" id="KW-1185">Reference proteome</keyword>
<evidence type="ECO:0000256" key="6">
    <source>
        <dbReference type="ARBA" id="ARBA00022807"/>
    </source>
</evidence>
<dbReference type="AlphaFoldDB" id="A0AA88NI73"/>
<keyword evidence="5" id="KW-0378">Hydrolase</keyword>
<evidence type="ECO:0000256" key="2">
    <source>
        <dbReference type="ARBA" id="ARBA00012759"/>
    </source>
</evidence>
<dbReference type="GO" id="GO:0043161">
    <property type="term" value="P:proteasome-mediated ubiquitin-dependent protein catabolic process"/>
    <property type="evidence" value="ECO:0007669"/>
    <property type="project" value="InterPro"/>
</dbReference>
<dbReference type="GO" id="GO:0070628">
    <property type="term" value="F:proteasome binding"/>
    <property type="evidence" value="ECO:0007669"/>
    <property type="project" value="TreeGrafter"/>
</dbReference>
<sequence length="179" mass="20134">MFVEDMTEEQLASAMRHFTYSGALRSSGANAPSQYFTAALCDLYESMDKTSSSFPSIILLQFLLMAFPQFAEKDDQGQYVQQDANECWVHLMRVLQQKLETQEPEIPIQMNDGDGGTAASSTKKNFIDQFFGVVFDTSMKCMESEDEEPVVGMESNLQLSCFINQEVKYLANGIRLVSI</sequence>
<comment type="caution">
    <text evidence="8">The sequence shown here is derived from an EMBL/GenBank/DDBJ whole genome shotgun (WGS) entry which is preliminary data.</text>
</comment>
<dbReference type="PANTHER" id="PTHR43982:SF1">
    <property type="entry name" value="UBIQUITIN CARBOXYL-TERMINAL HYDROLASE 14"/>
    <property type="match status" value="1"/>
</dbReference>
<keyword evidence="6" id="KW-0788">Thiol protease</keyword>
<comment type="catalytic activity">
    <reaction evidence="1">
        <text>Thiol-dependent hydrolysis of ester, thioester, amide, peptide and isopeptide bonds formed by the C-terminal Gly of ubiquitin (a 76-residue protein attached to proteins as an intracellular targeting signal).</text>
        <dbReference type="EC" id="3.4.19.12"/>
    </reaction>
</comment>
<dbReference type="InterPro" id="IPR044635">
    <property type="entry name" value="UBP14-like"/>
</dbReference>